<gene>
    <name evidence="3" type="ORF">HF086_012147</name>
</gene>
<feature type="transmembrane region" description="Helical" evidence="1">
    <location>
        <begin position="210"/>
        <end position="231"/>
    </location>
</feature>
<name>A0A922M7F3_SPOEX</name>
<dbReference type="EMBL" id="JACEFF010000760">
    <property type="protein sequence ID" value="KAH9631359.1"/>
    <property type="molecule type" value="Genomic_DNA"/>
</dbReference>
<evidence type="ECO:0000256" key="2">
    <source>
        <dbReference type="SAM" id="SignalP"/>
    </source>
</evidence>
<reference evidence="3" key="1">
    <citation type="journal article" date="2021" name="G3 (Bethesda)">
        <title>Genome and transcriptome analysis of the beet armyworm Spodoptera exigua reveals targets for pest control. .</title>
        <authorList>
            <person name="Simon S."/>
            <person name="Breeschoten T."/>
            <person name="Jansen H.J."/>
            <person name="Dirks R.P."/>
            <person name="Schranz M.E."/>
            <person name="Ros V.I.D."/>
        </authorList>
    </citation>
    <scope>NUCLEOTIDE SEQUENCE</scope>
    <source>
        <strain evidence="3">TB_SE_WUR_2020</strain>
    </source>
</reference>
<feature type="transmembrane region" description="Helical" evidence="1">
    <location>
        <begin position="275"/>
        <end position="296"/>
    </location>
</feature>
<feature type="transmembrane region" description="Helical" evidence="1">
    <location>
        <begin position="243"/>
        <end position="263"/>
    </location>
</feature>
<keyword evidence="1" id="KW-1133">Transmembrane helix</keyword>
<dbReference type="PANTHER" id="PTHR11161">
    <property type="entry name" value="O-ACYLTRANSFERASE"/>
    <property type="match status" value="1"/>
</dbReference>
<keyword evidence="1" id="KW-0812">Transmembrane</keyword>
<evidence type="ECO:0000313" key="3">
    <source>
        <dbReference type="EMBL" id="KAH9631359.1"/>
    </source>
</evidence>
<feature type="chain" id="PRO_5038010155" evidence="2">
    <location>
        <begin position="18"/>
        <end position="381"/>
    </location>
</feature>
<feature type="transmembrane region" description="Helical" evidence="1">
    <location>
        <begin position="347"/>
        <end position="368"/>
    </location>
</feature>
<dbReference type="InterPro" id="IPR052728">
    <property type="entry name" value="O2_lipid_transport_reg"/>
</dbReference>
<dbReference type="AlphaFoldDB" id="A0A922M7F3"/>
<keyword evidence="2" id="KW-0732">Signal</keyword>
<evidence type="ECO:0000313" key="4">
    <source>
        <dbReference type="Proteomes" id="UP000814243"/>
    </source>
</evidence>
<evidence type="ECO:0000256" key="1">
    <source>
        <dbReference type="SAM" id="Phobius"/>
    </source>
</evidence>
<comment type="caution">
    <text evidence="3">The sequence shown here is derived from an EMBL/GenBank/DDBJ whole genome shotgun (WGS) entry which is preliminary data.</text>
</comment>
<feature type="signal peptide" evidence="2">
    <location>
        <begin position="1"/>
        <end position="17"/>
    </location>
</feature>
<protein>
    <submittedName>
        <fullName evidence="3">Uncharacterized protein</fullName>
    </submittedName>
</protein>
<organism evidence="3 4">
    <name type="scientific">Spodoptera exigua</name>
    <name type="common">Beet armyworm</name>
    <name type="synonym">Noctua fulgens</name>
    <dbReference type="NCBI Taxonomy" id="7107"/>
    <lineage>
        <taxon>Eukaryota</taxon>
        <taxon>Metazoa</taxon>
        <taxon>Ecdysozoa</taxon>
        <taxon>Arthropoda</taxon>
        <taxon>Hexapoda</taxon>
        <taxon>Insecta</taxon>
        <taxon>Pterygota</taxon>
        <taxon>Neoptera</taxon>
        <taxon>Endopterygota</taxon>
        <taxon>Lepidoptera</taxon>
        <taxon>Glossata</taxon>
        <taxon>Ditrysia</taxon>
        <taxon>Noctuoidea</taxon>
        <taxon>Noctuidae</taxon>
        <taxon>Amphipyrinae</taxon>
        <taxon>Spodoptera</taxon>
    </lineage>
</organism>
<keyword evidence="1" id="KW-0472">Membrane</keyword>
<feature type="transmembrane region" description="Helical" evidence="1">
    <location>
        <begin position="317"/>
        <end position="335"/>
    </location>
</feature>
<sequence length="381" mass="44146">MATTTLSLLLFVSFVSAREFTDAETSSFPKLFHLDDYERCLAKEDGVYCLGTFDLTPAKLPHATYDLMKAYSDESYRHFNRTKIYRGFCLSDRCSPAALARFQTMLDLGKDPEELFERCTDFYMQNENFHAALRSLDYCRTHADTIEASERPPTSAEVIFKNVKASFYLRSPYQPIGVGLRSSVKVEILDKLPWCPWRVSVFTNYKLKSVFRVMALGFTTYAHANVIHYMFHIKNPEYLERWFVYLHYTTFPVTFVWALTGVYARSHSSDLFNALYMAFDRPMFCILMCIGLLGAFHIDGPIRKFYSWRGWRTMARMSLTVMMLHWCVDMTIANRSVAYGTSAIDMLVDWCATNLITYVLAVPITVLVEIPMQRFIEAVIF</sequence>
<proteinExistence type="predicted"/>
<dbReference type="PANTHER" id="PTHR11161:SF0">
    <property type="entry name" value="O-ACYLTRANSFERASE LIKE PROTEIN"/>
    <property type="match status" value="1"/>
</dbReference>
<dbReference type="Proteomes" id="UP000814243">
    <property type="component" value="Unassembled WGS sequence"/>
</dbReference>
<accession>A0A922M7F3</accession>